<name>A0A6A5SEP0_9PLEO</name>
<gene>
    <name evidence="1" type="ORF">EJ02DRAFT_303464</name>
</gene>
<dbReference type="Proteomes" id="UP000800038">
    <property type="component" value="Unassembled WGS sequence"/>
</dbReference>
<accession>A0A6A5SEP0</accession>
<reference evidence="1" key="1">
    <citation type="journal article" date="2020" name="Stud. Mycol.">
        <title>101 Dothideomycetes genomes: a test case for predicting lifestyles and emergence of pathogens.</title>
        <authorList>
            <person name="Haridas S."/>
            <person name="Albert R."/>
            <person name="Binder M."/>
            <person name="Bloem J."/>
            <person name="Labutti K."/>
            <person name="Salamov A."/>
            <person name="Andreopoulos B."/>
            <person name="Baker S."/>
            <person name="Barry K."/>
            <person name="Bills G."/>
            <person name="Bluhm B."/>
            <person name="Cannon C."/>
            <person name="Castanera R."/>
            <person name="Culley D."/>
            <person name="Daum C."/>
            <person name="Ezra D."/>
            <person name="Gonzalez J."/>
            <person name="Henrissat B."/>
            <person name="Kuo A."/>
            <person name="Liang C."/>
            <person name="Lipzen A."/>
            <person name="Lutzoni F."/>
            <person name="Magnuson J."/>
            <person name="Mondo S."/>
            <person name="Nolan M."/>
            <person name="Ohm R."/>
            <person name="Pangilinan J."/>
            <person name="Park H.-J."/>
            <person name="Ramirez L."/>
            <person name="Alfaro M."/>
            <person name="Sun H."/>
            <person name="Tritt A."/>
            <person name="Yoshinaga Y."/>
            <person name="Zwiers L.-H."/>
            <person name="Turgeon B."/>
            <person name="Goodwin S."/>
            <person name="Spatafora J."/>
            <person name="Crous P."/>
            <person name="Grigoriev I."/>
        </authorList>
    </citation>
    <scope>NUCLEOTIDE SEQUENCE</scope>
    <source>
        <strain evidence="1">CBS 161.51</strain>
    </source>
</reference>
<keyword evidence="2" id="KW-1185">Reference proteome</keyword>
<protein>
    <submittedName>
        <fullName evidence="1">Uncharacterized protein</fullName>
    </submittedName>
</protein>
<feature type="non-terminal residue" evidence="1">
    <location>
        <position position="1"/>
    </location>
</feature>
<dbReference type="OrthoDB" id="5372708at2759"/>
<dbReference type="EMBL" id="ML976103">
    <property type="protein sequence ID" value="KAF1938513.1"/>
    <property type="molecule type" value="Genomic_DNA"/>
</dbReference>
<sequence length="210" mass="23932">VFSFPYTAFIDAFGVYRNMHRSITGKYLQFAFLGEIDRRSQINVFPLTLGPFGADWEEVVRSLMHLTELERGVEVKLDNGTSIVICAPCLAYIGDMPQQQANSGCKSQNAKHFCRHCLISSTDRADLNYNITQSGRYHFEMLRCRNEANRKSARERDDMFQNLGLATKQTPLQVITQSLDLFRSRPADAVHAEFKGIARQTITLLFDDIL</sequence>
<evidence type="ECO:0000313" key="1">
    <source>
        <dbReference type="EMBL" id="KAF1938513.1"/>
    </source>
</evidence>
<organism evidence="1 2">
    <name type="scientific">Clathrospora elynae</name>
    <dbReference type="NCBI Taxonomy" id="706981"/>
    <lineage>
        <taxon>Eukaryota</taxon>
        <taxon>Fungi</taxon>
        <taxon>Dikarya</taxon>
        <taxon>Ascomycota</taxon>
        <taxon>Pezizomycotina</taxon>
        <taxon>Dothideomycetes</taxon>
        <taxon>Pleosporomycetidae</taxon>
        <taxon>Pleosporales</taxon>
        <taxon>Diademaceae</taxon>
        <taxon>Clathrospora</taxon>
    </lineage>
</organism>
<feature type="non-terminal residue" evidence="1">
    <location>
        <position position="210"/>
    </location>
</feature>
<dbReference type="AlphaFoldDB" id="A0A6A5SEP0"/>
<proteinExistence type="predicted"/>
<evidence type="ECO:0000313" key="2">
    <source>
        <dbReference type="Proteomes" id="UP000800038"/>
    </source>
</evidence>